<accession>A0AAW1Y1Q3</accession>
<protein>
    <submittedName>
        <fullName evidence="2">Uncharacterized protein</fullName>
    </submittedName>
</protein>
<sequence>MPSTQTKPTAIRFAKLTKNPSTPCISDQTMTADLHSSRQVPLPSQQQHHNIQPVHSCSNSQFTVFPTSPPQSTTIAHNITNTQRPQTSRLHPNQKHHTGPLPVLTAQPSRALLTSNPTPLPSISSPARLRPRLSSSVGFLHPRRSISLGCPATAAQTKTNPRLHHAATPLLRPY</sequence>
<dbReference type="Proteomes" id="UP001457282">
    <property type="component" value="Unassembled WGS sequence"/>
</dbReference>
<dbReference type="AlphaFoldDB" id="A0AAW1Y1Q3"/>
<name>A0AAW1Y1Q3_RUBAR</name>
<keyword evidence="3" id="KW-1185">Reference proteome</keyword>
<feature type="compositionally biased region" description="Polar residues" evidence="1">
    <location>
        <begin position="82"/>
        <end position="91"/>
    </location>
</feature>
<comment type="caution">
    <text evidence="2">The sequence shown here is derived from an EMBL/GenBank/DDBJ whole genome shotgun (WGS) entry which is preliminary data.</text>
</comment>
<dbReference type="EMBL" id="JBEDUW010000002">
    <property type="protein sequence ID" value="KAK9942401.1"/>
    <property type="molecule type" value="Genomic_DNA"/>
</dbReference>
<proteinExistence type="predicted"/>
<organism evidence="2 3">
    <name type="scientific">Rubus argutus</name>
    <name type="common">Southern blackberry</name>
    <dbReference type="NCBI Taxonomy" id="59490"/>
    <lineage>
        <taxon>Eukaryota</taxon>
        <taxon>Viridiplantae</taxon>
        <taxon>Streptophyta</taxon>
        <taxon>Embryophyta</taxon>
        <taxon>Tracheophyta</taxon>
        <taxon>Spermatophyta</taxon>
        <taxon>Magnoliopsida</taxon>
        <taxon>eudicotyledons</taxon>
        <taxon>Gunneridae</taxon>
        <taxon>Pentapetalae</taxon>
        <taxon>rosids</taxon>
        <taxon>fabids</taxon>
        <taxon>Rosales</taxon>
        <taxon>Rosaceae</taxon>
        <taxon>Rosoideae</taxon>
        <taxon>Rosoideae incertae sedis</taxon>
        <taxon>Rubus</taxon>
    </lineage>
</organism>
<reference evidence="2 3" key="1">
    <citation type="journal article" date="2023" name="G3 (Bethesda)">
        <title>A chromosome-length genome assembly and annotation of blackberry (Rubus argutus, cv. 'Hillquist').</title>
        <authorList>
            <person name="Bruna T."/>
            <person name="Aryal R."/>
            <person name="Dudchenko O."/>
            <person name="Sargent D.J."/>
            <person name="Mead D."/>
            <person name="Buti M."/>
            <person name="Cavallini A."/>
            <person name="Hytonen T."/>
            <person name="Andres J."/>
            <person name="Pham M."/>
            <person name="Weisz D."/>
            <person name="Mascagni F."/>
            <person name="Usai G."/>
            <person name="Natali L."/>
            <person name="Bassil N."/>
            <person name="Fernandez G.E."/>
            <person name="Lomsadze A."/>
            <person name="Armour M."/>
            <person name="Olukolu B."/>
            <person name="Poorten T."/>
            <person name="Britton C."/>
            <person name="Davik J."/>
            <person name="Ashrafi H."/>
            <person name="Aiden E.L."/>
            <person name="Borodovsky M."/>
            <person name="Worthington M."/>
        </authorList>
    </citation>
    <scope>NUCLEOTIDE SEQUENCE [LARGE SCALE GENOMIC DNA]</scope>
    <source>
        <strain evidence="2">PI 553951</strain>
    </source>
</reference>
<evidence type="ECO:0000313" key="2">
    <source>
        <dbReference type="EMBL" id="KAK9942401.1"/>
    </source>
</evidence>
<gene>
    <name evidence="2" type="ORF">M0R45_008068</name>
</gene>
<evidence type="ECO:0000256" key="1">
    <source>
        <dbReference type="SAM" id="MobiDB-lite"/>
    </source>
</evidence>
<evidence type="ECO:0000313" key="3">
    <source>
        <dbReference type="Proteomes" id="UP001457282"/>
    </source>
</evidence>
<feature type="region of interest" description="Disordered" evidence="1">
    <location>
        <begin position="82"/>
        <end position="102"/>
    </location>
</feature>